<evidence type="ECO:0000313" key="2">
    <source>
        <dbReference type="Proteomes" id="UP001345219"/>
    </source>
</evidence>
<proteinExistence type="predicted"/>
<dbReference type="PANTHER" id="PTHR33232:SF9">
    <property type="entry name" value="PROTEIN SIEVE ELEMENT OCCLUSION B"/>
    <property type="match status" value="1"/>
</dbReference>
<dbReference type="Proteomes" id="UP001345219">
    <property type="component" value="Chromosome 5"/>
</dbReference>
<organism evidence="1 2">
    <name type="scientific">Trapa incisa</name>
    <dbReference type="NCBI Taxonomy" id="236973"/>
    <lineage>
        <taxon>Eukaryota</taxon>
        <taxon>Viridiplantae</taxon>
        <taxon>Streptophyta</taxon>
        <taxon>Embryophyta</taxon>
        <taxon>Tracheophyta</taxon>
        <taxon>Spermatophyta</taxon>
        <taxon>Magnoliopsida</taxon>
        <taxon>eudicotyledons</taxon>
        <taxon>Gunneridae</taxon>
        <taxon>Pentapetalae</taxon>
        <taxon>rosids</taxon>
        <taxon>malvids</taxon>
        <taxon>Myrtales</taxon>
        <taxon>Lythraceae</taxon>
        <taxon>Trapa</taxon>
    </lineage>
</organism>
<comment type="caution">
    <text evidence="1">The sequence shown here is derived from an EMBL/GenBank/DDBJ whole genome shotgun (WGS) entry which is preliminary data.</text>
</comment>
<sequence length="216" mass="24225">MEEQKKLEEALGVGSNINVVDLIGALYGCGDGDRFALVIGSTGKTTCKVEYLREKNVLLLMTDTMNIAEKDLSVLKTIYRETKFKEEGYEIVWIPLVDGAAAAIEKHSESFVRLREQMPWCIPRNLVPVTESVIKVVKESCYLEKESIVVVKDRSGYTWNPNAMNMISLWGSEAFSLHPVEGARTLVGTQGQLVRARGQWLPPRNKHRINVSGNEQ</sequence>
<dbReference type="InterPro" id="IPR039299">
    <property type="entry name" value="SEOA"/>
</dbReference>
<name>A0AAN7Q6C4_9MYRT</name>
<dbReference type="GO" id="GO:0010088">
    <property type="term" value="P:phloem development"/>
    <property type="evidence" value="ECO:0007669"/>
    <property type="project" value="InterPro"/>
</dbReference>
<reference evidence="1 2" key="1">
    <citation type="journal article" date="2023" name="Hortic Res">
        <title>Pangenome of water caltrop reveals structural variations and asymmetric subgenome divergence after allopolyploidization.</title>
        <authorList>
            <person name="Zhang X."/>
            <person name="Chen Y."/>
            <person name="Wang L."/>
            <person name="Yuan Y."/>
            <person name="Fang M."/>
            <person name="Shi L."/>
            <person name="Lu R."/>
            <person name="Comes H.P."/>
            <person name="Ma Y."/>
            <person name="Chen Y."/>
            <person name="Huang G."/>
            <person name="Zhou Y."/>
            <person name="Zheng Z."/>
            <person name="Qiu Y."/>
        </authorList>
    </citation>
    <scope>NUCLEOTIDE SEQUENCE [LARGE SCALE GENOMIC DNA]</scope>
    <source>
        <tissue evidence="1">Roots</tissue>
    </source>
</reference>
<evidence type="ECO:0000313" key="1">
    <source>
        <dbReference type="EMBL" id="KAK4760292.1"/>
    </source>
</evidence>
<gene>
    <name evidence="1" type="ORF">SAY87_005185</name>
</gene>
<dbReference type="EMBL" id="JAXIOK010000010">
    <property type="protein sequence ID" value="KAK4760292.1"/>
    <property type="molecule type" value="Genomic_DNA"/>
</dbReference>
<accession>A0AAN7Q6C4</accession>
<dbReference type="AlphaFoldDB" id="A0AAN7Q6C4"/>
<protein>
    <submittedName>
        <fullName evidence="1">Uncharacterized protein</fullName>
    </submittedName>
</protein>
<dbReference type="PANTHER" id="PTHR33232">
    <property type="entry name" value="PROTEIN SIEVE ELEMENT OCCLUSION B-LIKE"/>
    <property type="match status" value="1"/>
</dbReference>
<keyword evidence="2" id="KW-1185">Reference proteome</keyword>